<reference evidence="2 3" key="1">
    <citation type="journal article" date="2023" name="BMC Biotechnol.">
        <title>Vitis rotundifolia cv Carlos genome sequencing.</title>
        <authorList>
            <person name="Huff M."/>
            <person name="Hulse-Kemp A."/>
            <person name="Scheffler B."/>
            <person name="Youngblood R."/>
            <person name="Simpson S."/>
            <person name="Babiker E."/>
            <person name="Staton M."/>
        </authorList>
    </citation>
    <scope>NUCLEOTIDE SEQUENCE [LARGE SCALE GENOMIC DNA]</scope>
    <source>
        <tissue evidence="2">Leaf</tissue>
    </source>
</reference>
<dbReference type="EMBL" id="JARBHA010000009">
    <property type="protein sequence ID" value="KAJ9692863.1"/>
    <property type="molecule type" value="Genomic_DNA"/>
</dbReference>
<dbReference type="SUPFAM" id="SSF81383">
    <property type="entry name" value="F-box domain"/>
    <property type="match status" value="1"/>
</dbReference>
<dbReference type="SMART" id="SM00612">
    <property type="entry name" value="Kelch"/>
    <property type="match status" value="2"/>
</dbReference>
<keyword evidence="3" id="KW-1185">Reference proteome</keyword>
<dbReference type="Gene3D" id="2.120.10.80">
    <property type="entry name" value="Kelch-type beta propeller"/>
    <property type="match status" value="1"/>
</dbReference>
<dbReference type="Pfam" id="PF00646">
    <property type="entry name" value="F-box"/>
    <property type="match status" value="1"/>
</dbReference>
<dbReference type="CDD" id="cd22152">
    <property type="entry name" value="F-box_AtAFR-like"/>
    <property type="match status" value="1"/>
</dbReference>
<dbReference type="InterPro" id="IPR036047">
    <property type="entry name" value="F-box-like_dom_sf"/>
</dbReference>
<evidence type="ECO:0000313" key="3">
    <source>
        <dbReference type="Proteomes" id="UP001168098"/>
    </source>
</evidence>
<dbReference type="GO" id="GO:2000762">
    <property type="term" value="P:regulation of phenylpropanoid metabolic process"/>
    <property type="evidence" value="ECO:0007669"/>
    <property type="project" value="InterPro"/>
</dbReference>
<dbReference type="AlphaFoldDB" id="A0AA38ZR33"/>
<dbReference type="InterPro" id="IPR044595">
    <property type="entry name" value="KMD1-4"/>
</dbReference>
<organism evidence="2 3">
    <name type="scientific">Vitis rotundifolia</name>
    <name type="common">Muscadine grape</name>
    <dbReference type="NCBI Taxonomy" id="103349"/>
    <lineage>
        <taxon>Eukaryota</taxon>
        <taxon>Viridiplantae</taxon>
        <taxon>Streptophyta</taxon>
        <taxon>Embryophyta</taxon>
        <taxon>Tracheophyta</taxon>
        <taxon>Spermatophyta</taxon>
        <taxon>Magnoliopsida</taxon>
        <taxon>eudicotyledons</taxon>
        <taxon>Gunneridae</taxon>
        <taxon>Pentapetalae</taxon>
        <taxon>rosids</taxon>
        <taxon>Vitales</taxon>
        <taxon>Vitaceae</taxon>
        <taxon>Viteae</taxon>
        <taxon>Vitis</taxon>
    </lineage>
</organism>
<dbReference type="InterPro" id="IPR015915">
    <property type="entry name" value="Kelch-typ_b-propeller"/>
</dbReference>
<dbReference type="GO" id="GO:0080037">
    <property type="term" value="P:negative regulation of cytokinin-activated signaling pathway"/>
    <property type="evidence" value="ECO:0007669"/>
    <property type="project" value="InterPro"/>
</dbReference>
<dbReference type="InterPro" id="IPR006652">
    <property type="entry name" value="Kelch_1"/>
</dbReference>
<protein>
    <recommendedName>
        <fullName evidence="1">F-box domain-containing protein</fullName>
    </recommendedName>
</protein>
<name>A0AA38ZR33_VITRO</name>
<dbReference type="Proteomes" id="UP001168098">
    <property type="component" value="Unassembled WGS sequence"/>
</dbReference>
<feature type="domain" description="F-box" evidence="1">
    <location>
        <begin position="26"/>
        <end position="65"/>
    </location>
</feature>
<dbReference type="PANTHER" id="PTHR46407:SF3">
    <property type="entry name" value="OS02G0208700 PROTEIN"/>
    <property type="match status" value="1"/>
</dbReference>
<sequence>MLPLDSGLGVLRDTTMVVEVDDELIPGLPDDIALECLIRLPYNHLSNASLVSPPWKLHLQLPHFLRHRKAAGLTTNVIVMAQSPPQTNTGKAIPPADSSRLTLFDPDSGSWCELPPLPGMNRGLPLYCGLVGVGSDLVVIGGYDPETWKSSNAVFIYNVVSATWRSGANIPGVRRSFFGCASDSDRMVLVAGGHDDDKNALRSPLAYDVAKDEWLPLPDMSMERDECKVVFQREKFHVIGGYRTETQGRFERSAEAFDVASWQWEHIEEDLLETSTCSRTCVVGDDGKLYMCRECDLVQKQGTTWQPIAKLPAELSGFCLTRWRGKLFLIGAAQKAYSMNIESCTWTELVAPAEYSGHVQSTCWLEI</sequence>
<dbReference type="PANTHER" id="PTHR46407">
    <property type="entry name" value="OS02G0208700 PROTEIN"/>
    <property type="match status" value="1"/>
</dbReference>
<proteinExistence type="predicted"/>
<comment type="caution">
    <text evidence="2">The sequence shown here is derived from an EMBL/GenBank/DDBJ whole genome shotgun (WGS) entry which is preliminary data.</text>
</comment>
<evidence type="ECO:0000259" key="1">
    <source>
        <dbReference type="Pfam" id="PF00646"/>
    </source>
</evidence>
<dbReference type="Pfam" id="PF01344">
    <property type="entry name" value="Kelch_1"/>
    <property type="match status" value="2"/>
</dbReference>
<accession>A0AA38ZR33</accession>
<dbReference type="SUPFAM" id="SSF117281">
    <property type="entry name" value="Kelch motif"/>
    <property type="match status" value="1"/>
</dbReference>
<dbReference type="InterPro" id="IPR001810">
    <property type="entry name" value="F-box_dom"/>
</dbReference>
<gene>
    <name evidence="2" type="ORF">PVL29_011790</name>
</gene>
<evidence type="ECO:0000313" key="2">
    <source>
        <dbReference type="EMBL" id="KAJ9692863.1"/>
    </source>
</evidence>